<keyword evidence="4" id="KW-1185">Reference proteome</keyword>
<organism evidence="3 4">
    <name type="scientific">Butyrivibrio fibrisolvens DSM 3071</name>
    <dbReference type="NCBI Taxonomy" id="1121131"/>
    <lineage>
        <taxon>Bacteria</taxon>
        <taxon>Bacillati</taxon>
        <taxon>Bacillota</taxon>
        <taxon>Clostridia</taxon>
        <taxon>Lachnospirales</taxon>
        <taxon>Lachnospiraceae</taxon>
        <taxon>Butyrivibrio</taxon>
    </lineage>
</organism>
<dbReference type="PANTHER" id="PTHR38781:SF1">
    <property type="entry name" value="ANTITOXIN DINJ-RELATED"/>
    <property type="match status" value="1"/>
</dbReference>
<dbReference type="EMBL" id="FQXK01000051">
    <property type="protein sequence ID" value="SHI97263.1"/>
    <property type="molecule type" value="Genomic_DNA"/>
</dbReference>
<dbReference type="GO" id="GO:0006351">
    <property type="term" value="P:DNA-templated transcription"/>
    <property type="evidence" value="ECO:0007669"/>
    <property type="project" value="TreeGrafter"/>
</dbReference>
<dbReference type="PANTHER" id="PTHR38781">
    <property type="entry name" value="ANTITOXIN DINJ-RELATED"/>
    <property type="match status" value="1"/>
</dbReference>
<dbReference type="GeneID" id="89512014"/>
<dbReference type="AlphaFoldDB" id="A0A1M6FHX7"/>
<dbReference type="GO" id="GO:0006355">
    <property type="term" value="P:regulation of DNA-templated transcription"/>
    <property type="evidence" value="ECO:0007669"/>
    <property type="project" value="InterPro"/>
</dbReference>
<dbReference type="RefSeq" id="WP_207649310.1">
    <property type="nucleotide sequence ID" value="NZ_FQXK01000051.1"/>
</dbReference>
<keyword evidence="2" id="KW-1277">Toxin-antitoxin system</keyword>
<dbReference type="NCBIfam" id="TIGR02384">
    <property type="entry name" value="RelB_DinJ"/>
    <property type="match status" value="1"/>
</dbReference>
<name>A0A1M6FHX7_BUTFI</name>
<gene>
    <name evidence="3" type="ORF">SAMN02745229_03918</name>
</gene>
<dbReference type="Pfam" id="PF04221">
    <property type="entry name" value="RelB"/>
    <property type="match status" value="1"/>
</dbReference>
<evidence type="ECO:0000313" key="3">
    <source>
        <dbReference type="EMBL" id="SHI97263.1"/>
    </source>
</evidence>
<comment type="similarity">
    <text evidence="1">Belongs to the RelB/DinJ antitoxin family.</text>
</comment>
<evidence type="ECO:0000256" key="1">
    <source>
        <dbReference type="ARBA" id="ARBA00010562"/>
    </source>
</evidence>
<reference evidence="4" key="1">
    <citation type="submission" date="2016-11" db="EMBL/GenBank/DDBJ databases">
        <authorList>
            <person name="Varghese N."/>
            <person name="Submissions S."/>
        </authorList>
    </citation>
    <scope>NUCLEOTIDE SEQUENCE [LARGE SCALE GENOMIC DNA]</scope>
    <source>
        <strain evidence="4">DSM 3071</strain>
    </source>
</reference>
<dbReference type="Gene3D" id="1.10.1220.10">
    <property type="entry name" value="Met repressor-like"/>
    <property type="match status" value="1"/>
</dbReference>
<dbReference type="InterPro" id="IPR007337">
    <property type="entry name" value="RelB/DinJ"/>
</dbReference>
<dbReference type="STRING" id="1121131.SAMN02745229_03918"/>
<proteinExistence type="inferred from homology"/>
<dbReference type="InterPro" id="IPR013321">
    <property type="entry name" value="Arc_rbn_hlx_hlx"/>
</dbReference>
<sequence length="85" mass="9664">MAQSTLSVRVDSEDKKTFEAFCDQVGMNASVAVNMFVKTVIREQRLPFEVKADPFYSAANMERLERSVQQLHEGKGTEHELIEVD</sequence>
<dbReference type="Proteomes" id="UP000184278">
    <property type="component" value="Unassembled WGS sequence"/>
</dbReference>
<accession>A0A1M6FHX7</accession>
<protein>
    <submittedName>
        <fullName evidence="3">DNA-damage-inducible protein J</fullName>
    </submittedName>
</protein>
<evidence type="ECO:0000313" key="4">
    <source>
        <dbReference type="Proteomes" id="UP000184278"/>
    </source>
</evidence>
<evidence type="ECO:0000256" key="2">
    <source>
        <dbReference type="ARBA" id="ARBA00022649"/>
    </source>
</evidence>